<dbReference type="SUPFAM" id="SSF53098">
    <property type="entry name" value="Ribonuclease H-like"/>
    <property type="match status" value="1"/>
</dbReference>
<dbReference type="Pfam" id="PF13456">
    <property type="entry name" value="RVT_3"/>
    <property type="match status" value="1"/>
</dbReference>
<dbReference type="AlphaFoldDB" id="A0AAV3NKV4"/>
<dbReference type="InterPro" id="IPR002156">
    <property type="entry name" value="RNaseH_domain"/>
</dbReference>
<reference evidence="2 3" key="1">
    <citation type="submission" date="2024-01" db="EMBL/GenBank/DDBJ databases">
        <title>The complete chloroplast genome sequence of Lithospermum erythrorhizon: insights into the phylogenetic relationship among Boraginaceae species and the maternal lineages of purple gromwells.</title>
        <authorList>
            <person name="Okada T."/>
            <person name="Watanabe K."/>
        </authorList>
    </citation>
    <scope>NUCLEOTIDE SEQUENCE [LARGE SCALE GENOMIC DNA]</scope>
</reference>
<sequence length="173" mass="19431">MIIQRISSQIKMINCGRRFKKNQWKGVQFSFSFCECSYVKHILQPPQVISWTKPPCSFFKINTDGASRGNPGKSGGGGILRSDQRALVFAFGNYFGIDNSLNAEINALLSRLQYCKNGGYSNVIVETDSALLLNLLRSRKGRWSCAHSLAKIRRGKNKKGYISLVSFHFIVCL</sequence>
<dbReference type="InterPro" id="IPR044730">
    <property type="entry name" value="RNase_H-like_dom_plant"/>
</dbReference>
<gene>
    <name evidence="2" type="ORF">LIER_01080</name>
</gene>
<protein>
    <recommendedName>
        <fullName evidence="1">RNase H type-1 domain-containing protein</fullName>
    </recommendedName>
</protein>
<dbReference type="PANTHER" id="PTHR47723:SF19">
    <property type="entry name" value="POLYNUCLEOTIDYL TRANSFERASE, RIBONUCLEASE H-LIKE SUPERFAMILY PROTEIN"/>
    <property type="match status" value="1"/>
</dbReference>
<dbReference type="GO" id="GO:0003676">
    <property type="term" value="F:nucleic acid binding"/>
    <property type="evidence" value="ECO:0007669"/>
    <property type="project" value="InterPro"/>
</dbReference>
<proteinExistence type="predicted"/>
<feature type="domain" description="RNase H type-1" evidence="1">
    <location>
        <begin position="62"/>
        <end position="153"/>
    </location>
</feature>
<dbReference type="PANTHER" id="PTHR47723">
    <property type="entry name" value="OS05G0353850 PROTEIN"/>
    <property type="match status" value="1"/>
</dbReference>
<dbReference type="InterPro" id="IPR036397">
    <property type="entry name" value="RNaseH_sf"/>
</dbReference>
<dbReference type="Proteomes" id="UP001454036">
    <property type="component" value="Unassembled WGS sequence"/>
</dbReference>
<dbReference type="CDD" id="cd06222">
    <property type="entry name" value="RNase_H_like"/>
    <property type="match status" value="1"/>
</dbReference>
<organism evidence="2 3">
    <name type="scientific">Lithospermum erythrorhizon</name>
    <name type="common">Purple gromwell</name>
    <name type="synonym">Lithospermum officinale var. erythrorhizon</name>
    <dbReference type="NCBI Taxonomy" id="34254"/>
    <lineage>
        <taxon>Eukaryota</taxon>
        <taxon>Viridiplantae</taxon>
        <taxon>Streptophyta</taxon>
        <taxon>Embryophyta</taxon>
        <taxon>Tracheophyta</taxon>
        <taxon>Spermatophyta</taxon>
        <taxon>Magnoliopsida</taxon>
        <taxon>eudicotyledons</taxon>
        <taxon>Gunneridae</taxon>
        <taxon>Pentapetalae</taxon>
        <taxon>asterids</taxon>
        <taxon>lamiids</taxon>
        <taxon>Boraginales</taxon>
        <taxon>Boraginaceae</taxon>
        <taxon>Boraginoideae</taxon>
        <taxon>Lithospermeae</taxon>
        <taxon>Lithospermum</taxon>
    </lineage>
</organism>
<name>A0AAV3NKV4_LITER</name>
<comment type="caution">
    <text evidence="2">The sequence shown here is derived from an EMBL/GenBank/DDBJ whole genome shotgun (WGS) entry which is preliminary data.</text>
</comment>
<dbReference type="InterPro" id="IPR053151">
    <property type="entry name" value="RNase_H-like"/>
</dbReference>
<accession>A0AAV3NKV4</accession>
<dbReference type="InterPro" id="IPR012337">
    <property type="entry name" value="RNaseH-like_sf"/>
</dbReference>
<dbReference type="EMBL" id="BAABME010000100">
    <property type="protein sequence ID" value="GAA0139562.1"/>
    <property type="molecule type" value="Genomic_DNA"/>
</dbReference>
<evidence type="ECO:0000259" key="1">
    <source>
        <dbReference type="Pfam" id="PF13456"/>
    </source>
</evidence>
<dbReference type="GO" id="GO:0004523">
    <property type="term" value="F:RNA-DNA hybrid ribonuclease activity"/>
    <property type="evidence" value="ECO:0007669"/>
    <property type="project" value="InterPro"/>
</dbReference>
<evidence type="ECO:0000313" key="2">
    <source>
        <dbReference type="EMBL" id="GAA0139562.1"/>
    </source>
</evidence>
<evidence type="ECO:0000313" key="3">
    <source>
        <dbReference type="Proteomes" id="UP001454036"/>
    </source>
</evidence>
<dbReference type="Gene3D" id="3.30.420.10">
    <property type="entry name" value="Ribonuclease H-like superfamily/Ribonuclease H"/>
    <property type="match status" value="1"/>
</dbReference>
<keyword evidence="3" id="KW-1185">Reference proteome</keyword>